<sequence length="276" mass="29543">MPTTAAPGTGGASVPKGTIEPVPTTAPPSTTASPRADEWVALPDFADRPTLLQRVTDPAAPLVVMFHGSRGTIENIRDRSQLHVLGPAAGVAVLWLSGKPLPKRSWNTNNRCCEPASTRRVNDMAYVDAAIVAVRSLGLDPVRIIAAGVSNGAGMAVSVACKRPKVFSAAVSVAGWMPVSCRNTSVSLLAIGGTEDDVVGRDKPRQMAKTWRHFVVRCPDDPTKETKGAAHITTWRRCTSSTFVRLVVLDDIGHLWPRFEFYDATADIIRVALGEV</sequence>
<dbReference type="InterPro" id="IPR029058">
    <property type="entry name" value="AB_hydrolase_fold"/>
</dbReference>
<feature type="region of interest" description="Disordered" evidence="3">
    <location>
        <begin position="1"/>
        <end position="36"/>
    </location>
</feature>
<keyword evidence="1" id="KW-0732">Signal</keyword>
<dbReference type="Gene3D" id="3.40.50.1820">
    <property type="entry name" value="alpha/beta hydrolase"/>
    <property type="match status" value="1"/>
</dbReference>
<name>A0A6J6XCG1_9ZZZZ</name>
<dbReference type="AlphaFoldDB" id="A0A6J6XCG1"/>
<keyword evidence="2" id="KW-0378">Hydrolase</keyword>
<evidence type="ECO:0000256" key="2">
    <source>
        <dbReference type="ARBA" id="ARBA00022801"/>
    </source>
</evidence>
<reference evidence="4" key="1">
    <citation type="submission" date="2020-05" db="EMBL/GenBank/DDBJ databases">
        <authorList>
            <person name="Chiriac C."/>
            <person name="Salcher M."/>
            <person name="Ghai R."/>
            <person name="Kavagutti S V."/>
        </authorList>
    </citation>
    <scope>NUCLEOTIDE SEQUENCE</scope>
</reference>
<protein>
    <submittedName>
        <fullName evidence="4">Unannotated protein</fullName>
    </submittedName>
</protein>
<dbReference type="EMBL" id="CAFAAJ010000021">
    <property type="protein sequence ID" value="CAB4793875.1"/>
    <property type="molecule type" value="Genomic_DNA"/>
</dbReference>
<evidence type="ECO:0000256" key="3">
    <source>
        <dbReference type="SAM" id="MobiDB-lite"/>
    </source>
</evidence>
<dbReference type="InterPro" id="IPR010126">
    <property type="entry name" value="Esterase_phb"/>
</dbReference>
<gene>
    <name evidence="4" type="ORF">UFOPK3001_00489</name>
</gene>
<dbReference type="InterPro" id="IPR050955">
    <property type="entry name" value="Plant_Biomass_Hydrol_Est"/>
</dbReference>
<evidence type="ECO:0000256" key="1">
    <source>
        <dbReference type="ARBA" id="ARBA00022729"/>
    </source>
</evidence>
<dbReference type="SUPFAM" id="SSF53474">
    <property type="entry name" value="alpha/beta-Hydrolases"/>
    <property type="match status" value="1"/>
</dbReference>
<dbReference type="PANTHER" id="PTHR43037">
    <property type="entry name" value="UNNAMED PRODUCT-RELATED"/>
    <property type="match status" value="1"/>
</dbReference>
<proteinExistence type="predicted"/>
<dbReference type="Pfam" id="PF10503">
    <property type="entry name" value="Esterase_PHB"/>
    <property type="match status" value="1"/>
</dbReference>
<dbReference type="GO" id="GO:0016787">
    <property type="term" value="F:hydrolase activity"/>
    <property type="evidence" value="ECO:0007669"/>
    <property type="project" value="UniProtKB-KW"/>
</dbReference>
<accession>A0A6J6XCG1</accession>
<dbReference type="GO" id="GO:0005576">
    <property type="term" value="C:extracellular region"/>
    <property type="evidence" value="ECO:0007669"/>
    <property type="project" value="InterPro"/>
</dbReference>
<evidence type="ECO:0000313" key="4">
    <source>
        <dbReference type="EMBL" id="CAB4793875.1"/>
    </source>
</evidence>
<dbReference type="PANTHER" id="PTHR43037:SF1">
    <property type="entry name" value="BLL1128 PROTEIN"/>
    <property type="match status" value="1"/>
</dbReference>
<organism evidence="4">
    <name type="scientific">freshwater metagenome</name>
    <dbReference type="NCBI Taxonomy" id="449393"/>
    <lineage>
        <taxon>unclassified sequences</taxon>
        <taxon>metagenomes</taxon>
        <taxon>ecological metagenomes</taxon>
    </lineage>
</organism>